<dbReference type="RefSeq" id="WP_183611817.1">
    <property type="nucleotide sequence ID" value="NZ_JACICY010000001.1"/>
</dbReference>
<dbReference type="InterPro" id="IPR037069">
    <property type="entry name" value="AcylCoA_DH/ox_N_sf"/>
</dbReference>
<dbReference type="InterPro" id="IPR013107">
    <property type="entry name" value="Acyl-CoA_DH_C"/>
</dbReference>
<reference evidence="4 5" key="1">
    <citation type="submission" date="2020-08" db="EMBL/GenBank/DDBJ databases">
        <title>Genomic Encyclopedia of Type Strains, Phase IV (KMG-IV): sequencing the most valuable type-strain genomes for metagenomic binning, comparative biology and taxonomic classification.</title>
        <authorList>
            <person name="Goeker M."/>
        </authorList>
    </citation>
    <scope>NUCLEOTIDE SEQUENCE [LARGE SCALE GENOMIC DNA]</scope>
    <source>
        <strain evidence="4 5">DSM 14552</strain>
    </source>
</reference>
<keyword evidence="1 4" id="KW-0560">Oxidoreductase</keyword>
<evidence type="ECO:0000256" key="1">
    <source>
        <dbReference type="ARBA" id="ARBA00023002"/>
    </source>
</evidence>
<name>A0A7W5ZTB3_9SPHN</name>
<evidence type="ECO:0000313" key="4">
    <source>
        <dbReference type="EMBL" id="MBB3859600.1"/>
    </source>
</evidence>
<sequence>MASVVPSPDRQAAPLQAAFASLTPQALLEQARALRPRLRAMEAEAERQGRLPQDLLEELDDAGFFRIVQPRNFGGLEFDVPTFYKVMMELARGSTDVGWVMALVSGQPMVLARFPEMAQAEAYGTTGEFRASGSFAPPGRAVPVEGGYRITAAWQNGSGCDISTHFMPLVMIDTAEGPQPAQILIDRRDFEIVDDWNVIGMRGTGSKRVVVNDLFVPEHRVMRCHGMMRGAEPLDLGCTTNDNPMYSASISPFLISQTACVAVGTARAALDHYEDILRTKKSAYPPYQEKGSDPIHQRNYGTAFRLVSTAEAALVQAGHEFMEYAREWKTRGVPFDQMRALRLRSIAVQSVQLGWEAFQIVFHAGGTSTAAREGHPLTRILRNFNVLRTHAVLQLEDAAHAVGRTAFAVAS</sequence>
<proteinExistence type="predicted"/>
<keyword evidence="4" id="KW-0503">Monooxygenase</keyword>
<dbReference type="GO" id="GO:0036383">
    <property type="term" value="F:3-hydroxy-9,10-secoandrosta-1,3,5(10)-triene-9,17-dione monooxygenase activity"/>
    <property type="evidence" value="ECO:0007669"/>
    <property type="project" value="UniProtKB-EC"/>
</dbReference>
<protein>
    <submittedName>
        <fullName evidence="4">3-hydroxy-9,10-secoandrosta-1,3,5(10)-triene-9, 17-dione monooxygenase</fullName>
        <ecNumber evidence="4">1.14.14.12</ecNumber>
    </submittedName>
</protein>
<dbReference type="SUPFAM" id="SSF56645">
    <property type="entry name" value="Acyl-CoA dehydrogenase NM domain-like"/>
    <property type="match status" value="1"/>
</dbReference>
<dbReference type="Pfam" id="PF02771">
    <property type="entry name" value="Acyl-CoA_dh_N"/>
    <property type="match status" value="1"/>
</dbReference>
<dbReference type="InterPro" id="IPR046373">
    <property type="entry name" value="Acyl-CoA_Oxase/DH_mid-dom_sf"/>
</dbReference>
<dbReference type="SUPFAM" id="SSF47203">
    <property type="entry name" value="Acyl-CoA dehydrogenase C-terminal domain-like"/>
    <property type="match status" value="1"/>
</dbReference>
<dbReference type="Pfam" id="PF08028">
    <property type="entry name" value="Acyl-CoA_dh_2"/>
    <property type="match status" value="1"/>
</dbReference>
<feature type="domain" description="Acyl-CoA dehydrogenase/oxidase N-terminal" evidence="2">
    <location>
        <begin position="32"/>
        <end position="123"/>
    </location>
</feature>
<dbReference type="InterPro" id="IPR013786">
    <property type="entry name" value="AcylCoA_DH/ox_N"/>
</dbReference>
<dbReference type="Proteomes" id="UP000562395">
    <property type="component" value="Unassembled WGS sequence"/>
</dbReference>
<dbReference type="Gene3D" id="1.20.140.10">
    <property type="entry name" value="Butyryl-CoA Dehydrogenase, subunit A, domain 3"/>
    <property type="match status" value="1"/>
</dbReference>
<dbReference type="EC" id="1.14.14.12" evidence="4"/>
<gene>
    <name evidence="4" type="ORF">GGQ88_000840</name>
</gene>
<comment type="caution">
    <text evidence="4">The sequence shown here is derived from an EMBL/GenBank/DDBJ whole genome shotgun (WGS) entry which is preliminary data.</text>
</comment>
<dbReference type="GO" id="GO:0050660">
    <property type="term" value="F:flavin adenine dinucleotide binding"/>
    <property type="evidence" value="ECO:0007669"/>
    <property type="project" value="InterPro"/>
</dbReference>
<dbReference type="AlphaFoldDB" id="A0A7W5ZTB3"/>
<organism evidence="4 5">
    <name type="scientific">Novosphingobium hassiacum</name>
    <dbReference type="NCBI Taxonomy" id="173676"/>
    <lineage>
        <taxon>Bacteria</taxon>
        <taxon>Pseudomonadati</taxon>
        <taxon>Pseudomonadota</taxon>
        <taxon>Alphaproteobacteria</taxon>
        <taxon>Sphingomonadales</taxon>
        <taxon>Sphingomonadaceae</taxon>
        <taxon>Novosphingobium</taxon>
    </lineage>
</organism>
<dbReference type="Gene3D" id="2.40.110.10">
    <property type="entry name" value="Butyryl-CoA Dehydrogenase, subunit A, domain 2"/>
    <property type="match status" value="1"/>
</dbReference>
<dbReference type="InterPro" id="IPR009100">
    <property type="entry name" value="AcylCoA_DH/oxidase_NM_dom_sf"/>
</dbReference>
<keyword evidence="5" id="KW-1185">Reference proteome</keyword>
<evidence type="ECO:0000259" key="2">
    <source>
        <dbReference type="Pfam" id="PF02771"/>
    </source>
</evidence>
<evidence type="ECO:0000259" key="3">
    <source>
        <dbReference type="Pfam" id="PF08028"/>
    </source>
</evidence>
<dbReference type="GO" id="GO:0016627">
    <property type="term" value="F:oxidoreductase activity, acting on the CH-CH group of donors"/>
    <property type="evidence" value="ECO:0007669"/>
    <property type="project" value="InterPro"/>
</dbReference>
<dbReference type="InterPro" id="IPR036250">
    <property type="entry name" value="AcylCo_DH-like_C"/>
</dbReference>
<evidence type="ECO:0000313" key="5">
    <source>
        <dbReference type="Proteomes" id="UP000562395"/>
    </source>
</evidence>
<dbReference type="Gene3D" id="1.10.540.10">
    <property type="entry name" value="Acyl-CoA dehydrogenase/oxidase, N-terminal domain"/>
    <property type="match status" value="1"/>
</dbReference>
<feature type="domain" description="Acyl-CoA dehydrogenase C-terminal" evidence="3">
    <location>
        <begin position="259"/>
        <end position="394"/>
    </location>
</feature>
<dbReference type="PIRSF" id="PIRSF016578">
    <property type="entry name" value="HsaA"/>
    <property type="match status" value="1"/>
</dbReference>
<accession>A0A7W5ZTB3</accession>
<dbReference type="EMBL" id="JACICY010000001">
    <property type="protein sequence ID" value="MBB3859600.1"/>
    <property type="molecule type" value="Genomic_DNA"/>
</dbReference>